<evidence type="ECO:0000313" key="2">
    <source>
        <dbReference type="EMBL" id="KAJ1181125.1"/>
    </source>
</evidence>
<feature type="region of interest" description="Disordered" evidence="1">
    <location>
        <begin position="17"/>
        <end position="38"/>
    </location>
</feature>
<accession>A0AAV7TY42</accession>
<comment type="caution">
    <text evidence="2">The sequence shown here is derived from an EMBL/GenBank/DDBJ whole genome shotgun (WGS) entry which is preliminary data.</text>
</comment>
<proteinExistence type="predicted"/>
<reference evidence="2" key="1">
    <citation type="journal article" date="2022" name="bioRxiv">
        <title>Sequencing and chromosome-scale assembly of the giantPleurodeles waltlgenome.</title>
        <authorList>
            <person name="Brown T."/>
            <person name="Elewa A."/>
            <person name="Iarovenko S."/>
            <person name="Subramanian E."/>
            <person name="Araus A.J."/>
            <person name="Petzold A."/>
            <person name="Susuki M."/>
            <person name="Suzuki K.-i.T."/>
            <person name="Hayashi T."/>
            <person name="Toyoda A."/>
            <person name="Oliveira C."/>
            <person name="Osipova E."/>
            <person name="Leigh N.D."/>
            <person name="Simon A."/>
            <person name="Yun M.H."/>
        </authorList>
    </citation>
    <scope>NUCLEOTIDE SEQUENCE</scope>
    <source>
        <strain evidence="2">20211129_DDA</strain>
        <tissue evidence="2">Liver</tissue>
    </source>
</reference>
<name>A0AAV7TY42_PLEWA</name>
<dbReference type="EMBL" id="JANPWB010000006">
    <property type="protein sequence ID" value="KAJ1181125.1"/>
    <property type="molecule type" value="Genomic_DNA"/>
</dbReference>
<evidence type="ECO:0000313" key="3">
    <source>
        <dbReference type="Proteomes" id="UP001066276"/>
    </source>
</evidence>
<dbReference type="Proteomes" id="UP001066276">
    <property type="component" value="Chromosome 3_2"/>
</dbReference>
<protein>
    <submittedName>
        <fullName evidence="2">Uncharacterized protein</fullName>
    </submittedName>
</protein>
<dbReference type="AlphaFoldDB" id="A0AAV7TY42"/>
<organism evidence="2 3">
    <name type="scientific">Pleurodeles waltl</name>
    <name type="common">Iberian ribbed newt</name>
    <dbReference type="NCBI Taxonomy" id="8319"/>
    <lineage>
        <taxon>Eukaryota</taxon>
        <taxon>Metazoa</taxon>
        <taxon>Chordata</taxon>
        <taxon>Craniata</taxon>
        <taxon>Vertebrata</taxon>
        <taxon>Euteleostomi</taxon>
        <taxon>Amphibia</taxon>
        <taxon>Batrachia</taxon>
        <taxon>Caudata</taxon>
        <taxon>Salamandroidea</taxon>
        <taxon>Salamandridae</taxon>
        <taxon>Pleurodelinae</taxon>
        <taxon>Pleurodeles</taxon>
    </lineage>
</organism>
<sequence length="100" mass="10857">MVAVVLTKDYPCPADTANLSPLHQRQSQATAADGWTPGPVPAGGTMMWLTTKLAVVGRPGGTTRYKARNDSLRRAEPPFCLVSLTPSLLPRCRFVCGRRF</sequence>
<gene>
    <name evidence="2" type="ORF">NDU88_006335</name>
</gene>
<feature type="compositionally biased region" description="Polar residues" evidence="1">
    <location>
        <begin position="17"/>
        <end position="30"/>
    </location>
</feature>
<keyword evidence="3" id="KW-1185">Reference proteome</keyword>
<evidence type="ECO:0000256" key="1">
    <source>
        <dbReference type="SAM" id="MobiDB-lite"/>
    </source>
</evidence>